<sequence length="228" mass="25988" precursor="true">MRKIILIIVAFLLIITISTAHQPRIVSDDSTLIKNPEISQAFYGELGGEPHYYNINSEEPYKLYVSLSVPDIKDIDKDVSAKITRKHEGEHNDFHVLLNGTEHNWTRYYEEFGGDYYFRGPTLEKGNNDGYPQGVNVSNGTYNIKVFSPDNEGKYVLVVGYKETWSIGEFINAILTMPELKSEFFEKSPLTAYFNLIGLFFFATVGVVVALLAYVGFKLNKYLNKRKS</sequence>
<keyword evidence="1" id="KW-0812">Transmembrane</keyword>
<evidence type="ECO:0000313" key="2">
    <source>
        <dbReference type="EMBL" id="ADI73864.1"/>
    </source>
</evidence>
<dbReference type="STRING" id="644295.Metev_0973"/>
<dbReference type="EMBL" id="CP002069">
    <property type="protein sequence ID" value="ADI73864.1"/>
    <property type="molecule type" value="Genomic_DNA"/>
</dbReference>
<keyword evidence="3" id="KW-1185">Reference proteome</keyword>
<feature type="transmembrane region" description="Helical" evidence="1">
    <location>
        <begin position="192"/>
        <end position="217"/>
    </location>
</feature>
<dbReference type="GeneID" id="9346602"/>
<accession>D7E7B5</accession>
<name>D7E7B5_METEZ</name>
<keyword evidence="1" id="KW-0472">Membrane</keyword>
<dbReference type="OrthoDB" id="81547at2157"/>
<keyword evidence="1" id="KW-1133">Transmembrane helix</keyword>
<gene>
    <name evidence="2" type="ordered locus">Metev_0973</name>
</gene>
<organism evidence="2 3">
    <name type="scientific">Methanohalobium evestigatum (strain ATCC BAA-1072 / DSM 3721 / NBRC 107634 / OCM 161 / Z-7303)</name>
    <dbReference type="NCBI Taxonomy" id="644295"/>
    <lineage>
        <taxon>Archaea</taxon>
        <taxon>Methanobacteriati</taxon>
        <taxon>Methanobacteriota</taxon>
        <taxon>Stenosarchaea group</taxon>
        <taxon>Methanomicrobia</taxon>
        <taxon>Methanosarcinales</taxon>
        <taxon>Methanosarcinaceae</taxon>
        <taxon>Methanohalobium</taxon>
    </lineage>
</organism>
<dbReference type="RefSeq" id="WP_013194431.1">
    <property type="nucleotide sequence ID" value="NC_014253.1"/>
</dbReference>
<evidence type="ECO:0000313" key="3">
    <source>
        <dbReference type="Proteomes" id="UP000000391"/>
    </source>
</evidence>
<dbReference type="HOGENOM" id="CLU_084675_0_0_2"/>
<reference evidence="2 3" key="1">
    <citation type="submission" date="2010-06" db="EMBL/GenBank/DDBJ databases">
        <title>Complete sequence chromosome of Methanohalobium evestigatum Z-7303.</title>
        <authorList>
            <consortium name="US DOE Joint Genome Institute"/>
            <person name="Lucas S."/>
            <person name="Copeland A."/>
            <person name="Lapidus A."/>
            <person name="Cheng J.-F."/>
            <person name="Bruce D."/>
            <person name="Goodwin L."/>
            <person name="Pitluck S."/>
            <person name="Saunders E."/>
            <person name="Detter J.C."/>
            <person name="Han C."/>
            <person name="Tapia R."/>
            <person name="Land M."/>
            <person name="Hauser L."/>
            <person name="Kyrpides N."/>
            <person name="Mikhailova N."/>
            <person name="Sieprawska-Lupa M."/>
            <person name="Whitman W.B."/>
            <person name="Anderson I."/>
            <person name="Woyke T."/>
        </authorList>
    </citation>
    <scope>NUCLEOTIDE SEQUENCE [LARGE SCALE GENOMIC DNA]</scope>
    <source>
        <strain evidence="3">ATCC BAA-1072 / DSM 3721 / NBRC 107634 / OCM 161 / Z-7303</strain>
    </source>
</reference>
<protein>
    <submittedName>
        <fullName evidence="2">Uncharacterized protein</fullName>
    </submittedName>
</protein>
<dbReference type="Proteomes" id="UP000000391">
    <property type="component" value="Chromosome"/>
</dbReference>
<dbReference type="KEGG" id="mev:Metev_0973"/>
<dbReference type="AlphaFoldDB" id="D7E7B5"/>
<proteinExistence type="predicted"/>
<evidence type="ECO:0000256" key="1">
    <source>
        <dbReference type="SAM" id="Phobius"/>
    </source>
</evidence>